<comment type="caution">
    <text evidence="2">The sequence shown here is derived from an EMBL/GenBank/DDBJ whole genome shotgun (WGS) entry which is preliminary data.</text>
</comment>
<keyword evidence="1" id="KW-0472">Membrane</keyword>
<evidence type="ECO:0000313" key="2">
    <source>
        <dbReference type="EMBL" id="KAJ8445145.1"/>
    </source>
</evidence>
<dbReference type="Proteomes" id="UP001153076">
    <property type="component" value="Unassembled WGS sequence"/>
</dbReference>
<evidence type="ECO:0000256" key="1">
    <source>
        <dbReference type="SAM" id="Phobius"/>
    </source>
</evidence>
<name>A0A9Q1KKA9_9CARY</name>
<reference evidence="2" key="1">
    <citation type="submission" date="2022-04" db="EMBL/GenBank/DDBJ databases">
        <title>Carnegiea gigantea Genome sequencing and assembly v2.</title>
        <authorList>
            <person name="Copetti D."/>
            <person name="Sanderson M.J."/>
            <person name="Burquez A."/>
            <person name="Wojciechowski M.F."/>
        </authorList>
    </citation>
    <scope>NUCLEOTIDE SEQUENCE</scope>
    <source>
        <strain evidence="2">SGP5-SGP5p</strain>
        <tissue evidence="2">Aerial part</tissue>
    </source>
</reference>
<accession>A0A9Q1KKA9</accession>
<organism evidence="2 3">
    <name type="scientific">Carnegiea gigantea</name>
    <dbReference type="NCBI Taxonomy" id="171969"/>
    <lineage>
        <taxon>Eukaryota</taxon>
        <taxon>Viridiplantae</taxon>
        <taxon>Streptophyta</taxon>
        <taxon>Embryophyta</taxon>
        <taxon>Tracheophyta</taxon>
        <taxon>Spermatophyta</taxon>
        <taxon>Magnoliopsida</taxon>
        <taxon>eudicotyledons</taxon>
        <taxon>Gunneridae</taxon>
        <taxon>Pentapetalae</taxon>
        <taxon>Caryophyllales</taxon>
        <taxon>Cactineae</taxon>
        <taxon>Cactaceae</taxon>
        <taxon>Cactoideae</taxon>
        <taxon>Echinocereeae</taxon>
        <taxon>Carnegiea</taxon>
    </lineage>
</organism>
<keyword evidence="1" id="KW-1133">Transmembrane helix</keyword>
<proteinExistence type="predicted"/>
<keyword evidence="1" id="KW-0812">Transmembrane</keyword>
<evidence type="ECO:0000313" key="3">
    <source>
        <dbReference type="Proteomes" id="UP001153076"/>
    </source>
</evidence>
<gene>
    <name evidence="2" type="ORF">Cgig2_029517</name>
</gene>
<feature type="transmembrane region" description="Helical" evidence="1">
    <location>
        <begin position="130"/>
        <end position="148"/>
    </location>
</feature>
<dbReference type="AlphaFoldDB" id="A0A9Q1KKA9"/>
<protein>
    <submittedName>
        <fullName evidence="2">Uncharacterized protein</fullName>
    </submittedName>
</protein>
<keyword evidence="3" id="KW-1185">Reference proteome</keyword>
<dbReference type="EMBL" id="JAKOGI010000080">
    <property type="protein sequence ID" value="KAJ8445145.1"/>
    <property type="molecule type" value="Genomic_DNA"/>
</dbReference>
<sequence>MNNGSTAAIGELLHDYAGRTGWLRRFPNGDVVGRPLQRPNSVGEEMLAARSDGKCSPVMVVEQCKSYTDDFPCPRHRIFRPVNFGFCRTVFSYGLGSAVPAPFPSWLILPDKGFGQSPYYWSKSSLDHKILIIVLTSSYYVSLLHAIVQGFTWL</sequence>